<dbReference type="OrthoDB" id="75886at2759"/>
<name>A0A1V9Z7T6_ACHHY</name>
<accession>A0A1V9Z7T6</accession>
<evidence type="ECO:0000256" key="1">
    <source>
        <dbReference type="SAM" id="Phobius"/>
    </source>
</evidence>
<feature type="transmembrane region" description="Helical" evidence="1">
    <location>
        <begin position="343"/>
        <end position="365"/>
    </location>
</feature>
<keyword evidence="3" id="KW-1185">Reference proteome</keyword>
<evidence type="ECO:0000313" key="3">
    <source>
        <dbReference type="Proteomes" id="UP000243579"/>
    </source>
</evidence>
<dbReference type="AlphaFoldDB" id="A0A1V9Z7T6"/>
<feature type="transmembrane region" description="Helical" evidence="1">
    <location>
        <begin position="434"/>
        <end position="451"/>
    </location>
</feature>
<proteinExistence type="predicted"/>
<evidence type="ECO:0000313" key="2">
    <source>
        <dbReference type="EMBL" id="OQR94002.1"/>
    </source>
</evidence>
<keyword evidence="1" id="KW-0812">Transmembrane</keyword>
<sequence length="548" mass="59327">MRHVPCPTSLLQLQSDVHEAMSTLLSATPAAQDDYAAIKVMSTMVPVPVALSPTAVVSVRGSVLCGVLPSPMSFSMGMDNLFSAKAPCTVGYNEWVYTIETQVAFAAAVSLAFNTTARVALACQAEMVAPVGCVASLISIAAFLTKYFSEATLAAFETRATAVQYDINAHGVVITQYIKELASGNVSFFHQSVFTPTDPAMHFAGWIFAYDWATGAREVVSFEGDTGTFAMLSTSVAVTTFSASPYELPTNVAVYFRVLCQYISSVLLFVAVMAVIYSVANGFKIEGSNLWKVNRVGGMVWIGRPLLLLRSTTALCILSTAELQLSNEGDLTMFIASDARERVIVATISKVLAAGELCWLVYIAVDYCMVVTQELTASYSSKTAILVWILAAALSLASPVTHNATINRQCVVTVVDYALVCHSGVVTIGSKTRFLQLVALALGISGAIYFHDRLRYTPELPAERPSYLLSCGAKYLFQKTAWVHGGVYYIDCASAALAGLLVFRHRRITYVFDIKTWRTLALSQETIEAKTQFHPTYRCLAAAIPCVQ</sequence>
<protein>
    <recommendedName>
        <fullName evidence="4">Transmembrane protein</fullName>
    </recommendedName>
</protein>
<feature type="transmembrane region" description="Helical" evidence="1">
    <location>
        <begin position="385"/>
        <end position="401"/>
    </location>
</feature>
<feature type="transmembrane region" description="Helical" evidence="1">
    <location>
        <begin position="262"/>
        <end position="280"/>
    </location>
</feature>
<keyword evidence="1" id="KW-0472">Membrane</keyword>
<gene>
    <name evidence="2" type="ORF">ACHHYP_01935</name>
</gene>
<keyword evidence="1" id="KW-1133">Transmembrane helix</keyword>
<organism evidence="2 3">
    <name type="scientific">Achlya hypogyna</name>
    <name type="common">Oomycete</name>
    <name type="synonym">Protoachlya hypogyna</name>
    <dbReference type="NCBI Taxonomy" id="1202772"/>
    <lineage>
        <taxon>Eukaryota</taxon>
        <taxon>Sar</taxon>
        <taxon>Stramenopiles</taxon>
        <taxon>Oomycota</taxon>
        <taxon>Saprolegniomycetes</taxon>
        <taxon>Saprolegniales</taxon>
        <taxon>Achlyaceae</taxon>
        <taxon>Achlya</taxon>
    </lineage>
</organism>
<evidence type="ECO:0008006" key="4">
    <source>
        <dbReference type="Google" id="ProtNLM"/>
    </source>
</evidence>
<comment type="caution">
    <text evidence="2">The sequence shown here is derived from an EMBL/GenBank/DDBJ whole genome shotgun (WGS) entry which is preliminary data.</text>
</comment>
<feature type="transmembrane region" description="Helical" evidence="1">
    <location>
        <begin position="486"/>
        <end position="503"/>
    </location>
</feature>
<reference evidence="2 3" key="1">
    <citation type="journal article" date="2014" name="Genome Biol. Evol.">
        <title>The secreted proteins of Achlya hypogyna and Thraustotheca clavata identify the ancestral oomycete secretome and reveal gene acquisitions by horizontal gene transfer.</title>
        <authorList>
            <person name="Misner I."/>
            <person name="Blouin N."/>
            <person name="Leonard G."/>
            <person name="Richards T.A."/>
            <person name="Lane C.E."/>
        </authorList>
    </citation>
    <scope>NUCLEOTIDE SEQUENCE [LARGE SCALE GENOMIC DNA]</scope>
    <source>
        <strain evidence="2 3">ATCC 48635</strain>
    </source>
</reference>
<dbReference type="EMBL" id="JNBR01000382">
    <property type="protein sequence ID" value="OQR94002.1"/>
    <property type="molecule type" value="Genomic_DNA"/>
</dbReference>
<dbReference type="Proteomes" id="UP000243579">
    <property type="component" value="Unassembled WGS sequence"/>
</dbReference>